<comment type="caution">
    <text evidence="5">The sequence shown here is derived from an EMBL/GenBank/DDBJ whole genome shotgun (WGS) entry which is preliminary data.</text>
</comment>
<dbReference type="Pfam" id="PF12802">
    <property type="entry name" value="MarR_2"/>
    <property type="match status" value="1"/>
</dbReference>
<proteinExistence type="predicted"/>
<dbReference type="GO" id="GO:0003700">
    <property type="term" value="F:DNA-binding transcription factor activity"/>
    <property type="evidence" value="ECO:0007669"/>
    <property type="project" value="InterPro"/>
</dbReference>
<dbReference type="Gene3D" id="1.10.10.10">
    <property type="entry name" value="Winged helix-like DNA-binding domain superfamily/Winged helix DNA-binding domain"/>
    <property type="match status" value="1"/>
</dbReference>
<dbReference type="InterPro" id="IPR000835">
    <property type="entry name" value="HTH_MarR-typ"/>
</dbReference>
<dbReference type="SUPFAM" id="SSF46785">
    <property type="entry name" value="Winged helix' DNA-binding domain"/>
    <property type="match status" value="1"/>
</dbReference>
<feature type="domain" description="HTH marR-type" evidence="4">
    <location>
        <begin position="10"/>
        <end position="108"/>
    </location>
</feature>
<accession>A0A4R4QCW3</accession>
<keyword evidence="6" id="KW-1185">Reference proteome</keyword>
<keyword evidence="2" id="KW-0238">DNA-binding</keyword>
<keyword evidence="3" id="KW-0804">Transcription</keyword>
<dbReference type="InterPro" id="IPR039422">
    <property type="entry name" value="MarR/SlyA-like"/>
</dbReference>
<reference evidence="5 6" key="1">
    <citation type="submission" date="2019-03" db="EMBL/GenBank/DDBJ databases">
        <title>Draft genome sequences of novel Actinobacteria.</title>
        <authorList>
            <person name="Sahin N."/>
            <person name="Ay H."/>
            <person name="Saygin H."/>
        </authorList>
    </citation>
    <scope>NUCLEOTIDE SEQUENCE [LARGE SCALE GENOMIC DNA]</scope>
    <source>
        <strain evidence="5 6">JCM 30547</strain>
    </source>
</reference>
<dbReference type="SMART" id="SM00347">
    <property type="entry name" value="HTH_MARR"/>
    <property type="match status" value="1"/>
</dbReference>
<evidence type="ECO:0000256" key="1">
    <source>
        <dbReference type="ARBA" id="ARBA00023015"/>
    </source>
</evidence>
<dbReference type="CDD" id="cd00090">
    <property type="entry name" value="HTH_ARSR"/>
    <property type="match status" value="1"/>
</dbReference>
<dbReference type="PANTHER" id="PTHR33164">
    <property type="entry name" value="TRANSCRIPTIONAL REGULATOR, MARR FAMILY"/>
    <property type="match status" value="1"/>
</dbReference>
<dbReference type="InterPro" id="IPR036390">
    <property type="entry name" value="WH_DNA-bd_sf"/>
</dbReference>
<dbReference type="OrthoDB" id="3211876at2"/>
<evidence type="ECO:0000259" key="4">
    <source>
        <dbReference type="SMART" id="SM00347"/>
    </source>
</evidence>
<protein>
    <submittedName>
        <fullName evidence="5">MarR family transcriptional regulator</fullName>
    </submittedName>
</protein>
<organism evidence="5 6">
    <name type="scientific">Kribbella albertanoniae</name>
    <dbReference type="NCBI Taxonomy" id="1266829"/>
    <lineage>
        <taxon>Bacteria</taxon>
        <taxon>Bacillati</taxon>
        <taxon>Actinomycetota</taxon>
        <taxon>Actinomycetes</taxon>
        <taxon>Propionibacteriales</taxon>
        <taxon>Kribbellaceae</taxon>
        <taxon>Kribbella</taxon>
    </lineage>
</organism>
<evidence type="ECO:0000313" key="6">
    <source>
        <dbReference type="Proteomes" id="UP000295075"/>
    </source>
</evidence>
<dbReference type="GO" id="GO:0003677">
    <property type="term" value="F:DNA binding"/>
    <property type="evidence" value="ECO:0007669"/>
    <property type="project" value="UniProtKB-KW"/>
</dbReference>
<dbReference type="GO" id="GO:0006950">
    <property type="term" value="P:response to stress"/>
    <property type="evidence" value="ECO:0007669"/>
    <property type="project" value="TreeGrafter"/>
</dbReference>
<dbReference type="EMBL" id="SMKA01000018">
    <property type="protein sequence ID" value="TDC32953.1"/>
    <property type="molecule type" value="Genomic_DNA"/>
</dbReference>
<evidence type="ECO:0000256" key="2">
    <source>
        <dbReference type="ARBA" id="ARBA00023125"/>
    </source>
</evidence>
<dbReference type="PANTHER" id="PTHR33164:SF64">
    <property type="entry name" value="TRANSCRIPTIONAL REGULATOR SLYA"/>
    <property type="match status" value="1"/>
</dbReference>
<name>A0A4R4QCW3_9ACTN</name>
<evidence type="ECO:0000256" key="3">
    <source>
        <dbReference type="ARBA" id="ARBA00023163"/>
    </source>
</evidence>
<dbReference type="InterPro" id="IPR011991">
    <property type="entry name" value="ArsR-like_HTH"/>
</dbReference>
<gene>
    <name evidence="5" type="ORF">E1261_07430</name>
</gene>
<dbReference type="Proteomes" id="UP000295075">
    <property type="component" value="Unassembled WGS sequence"/>
</dbReference>
<sequence length="137" mass="15146">MDGEIGRVYTDRDIQGLKPNYVMELLRLHLRGPMTITELAESVGRTHSALSQKVAAMRTAGLVQTEAGPDARAKVVALTPKAQELAGLLAAEWRATEAAIAELEAELPYPMSQVVRDIEERLARKSFYQRVTEKLAE</sequence>
<dbReference type="InterPro" id="IPR036388">
    <property type="entry name" value="WH-like_DNA-bd_sf"/>
</dbReference>
<dbReference type="AlphaFoldDB" id="A0A4R4QCW3"/>
<evidence type="ECO:0000313" key="5">
    <source>
        <dbReference type="EMBL" id="TDC32953.1"/>
    </source>
</evidence>
<keyword evidence="1" id="KW-0805">Transcription regulation</keyword>